<reference evidence="1" key="1">
    <citation type="submission" date="2018-05" db="EMBL/GenBank/DDBJ databases">
        <authorList>
            <person name="Lanie J.A."/>
            <person name="Ng W.-L."/>
            <person name="Kazmierczak K.M."/>
            <person name="Andrzejewski T.M."/>
            <person name="Davidsen T.M."/>
            <person name="Wayne K.J."/>
            <person name="Tettelin H."/>
            <person name="Glass J.I."/>
            <person name="Rusch D."/>
            <person name="Podicherti R."/>
            <person name="Tsui H.-C.T."/>
            <person name="Winkler M.E."/>
        </authorList>
    </citation>
    <scope>NUCLEOTIDE SEQUENCE</scope>
</reference>
<name>A0A382XEH8_9ZZZZ</name>
<sequence length="51" mass="5724">NPIDIVGQGFGEGSENEGWLFDKRGLECYIEKSSKLDLANKLINRIISIDK</sequence>
<dbReference type="EMBL" id="UINC01166990">
    <property type="protein sequence ID" value="SVD69239.1"/>
    <property type="molecule type" value="Genomic_DNA"/>
</dbReference>
<evidence type="ECO:0008006" key="2">
    <source>
        <dbReference type="Google" id="ProtNLM"/>
    </source>
</evidence>
<proteinExistence type="predicted"/>
<evidence type="ECO:0000313" key="1">
    <source>
        <dbReference type="EMBL" id="SVD69239.1"/>
    </source>
</evidence>
<gene>
    <name evidence="1" type="ORF">METZ01_LOCUS422093</name>
</gene>
<accession>A0A382XEH8</accession>
<organism evidence="1">
    <name type="scientific">marine metagenome</name>
    <dbReference type="NCBI Taxonomy" id="408172"/>
    <lineage>
        <taxon>unclassified sequences</taxon>
        <taxon>metagenomes</taxon>
        <taxon>ecological metagenomes</taxon>
    </lineage>
</organism>
<dbReference type="AlphaFoldDB" id="A0A382XEH8"/>
<feature type="non-terminal residue" evidence="1">
    <location>
        <position position="1"/>
    </location>
</feature>
<protein>
    <recommendedName>
        <fullName evidence="2">DNA/pantothenate metabolism flavoprotein C-terminal domain-containing protein</fullName>
    </recommendedName>
</protein>